<reference evidence="2" key="1">
    <citation type="submission" date="2016-04" db="EMBL/GenBank/DDBJ databases">
        <authorList>
            <person name="Evans L.H."/>
            <person name="Alamgir A."/>
            <person name="Owens N."/>
            <person name="Weber N.D."/>
            <person name="Virtaneva K."/>
            <person name="Barbian K."/>
            <person name="Babar A."/>
            <person name="Rosenke K."/>
        </authorList>
    </citation>
    <scope>NUCLEOTIDE SEQUENCE</scope>
    <source>
        <strain evidence="2">Nono1</strain>
    </source>
</reference>
<dbReference type="Pfam" id="PF13302">
    <property type="entry name" value="Acetyltransf_3"/>
    <property type="match status" value="1"/>
</dbReference>
<dbReference type="AlphaFoldDB" id="A0A1M4E5V5"/>
<dbReference type="PANTHER" id="PTHR43792">
    <property type="entry name" value="GNAT FAMILY, PUTATIVE (AFU_ORTHOLOGUE AFUA_3G00765)-RELATED-RELATED"/>
    <property type="match status" value="1"/>
</dbReference>
<dbReference type="InterPro" id="IPR051531">
    <property type="entry name" value="N-acetyltransferase"/>
</dbReference>
<dbReference type="GO" id="GO:0016747">
    <property type="term" value="F:acyltransferase activity, transferring groups other than amino-acyl groups"/>
    <property type="evidence" value="ECO:0007669"/>
    <property type="project" value="InterPro"/>
</dbReference>
<dbReference type="InterPro" id="IPR000182">
    <property type="entry name" value="GNAT_dom"/>
</dbReference>
<sequence>MDDLHVTIEPERIVTPTLILRSWSAEDAQGAFEIYGDPAVARAIGRRRPVRDLAEMRESLGGWDLRSSRSPVPQGLWAVEAADDGRLLGGATLLSFSPRDPRLVMGWHLRPEARGRGVAGQIGHALAHQAFLAPDVEELFVAAPAQNAGSLAVARRLGMTAVDDFTWVRDGVRLEVLRMGRADLHRIRPGISLDHSYDPDGLNDW</sequence>
<protein>
    <submittedName>
        <fullName evidence="2">Putative acetyltransferase</fullName>
    </submittedName>
</protein>
<proteinExistence type="predicted"/>
<dbReference type="InterPro" id="IPR016181">
    <property type="entry name" value="Acyl_CoA_acyltransferase"/>
</dbReference>
<dbReference type="PANTHER" id="PTHR43792:SF1">
    <property type="entry name" value="N-ACETYLTRANSFERASE DOMAIN-CONTAINING PROTEIN"/>
    <property type="match status" value="1"/>
</dbReference>
<keyword evidence="2" id="KW-0808">Transferase</keyword>
<dbReference type="SUPFAM" id="SSF55729">
    <property type="entry name" value="Acyl-CoA N-acyltransferases (Nat)"/>
    <property type="match status" value="1"/>
</dbReference>
<dbReference type="Gene3D" id="3.40.630.30">
    <property type="match status" value="1"/>
</dbReference>
<dbReference type="RefSeq" id="WP_225273352.1">
    <property type="nucleotide sequence ID" value="NZ_CP084058.1"/>
</dbReference>
<accession>A0A1M4E5V5</accession>
<feature type="domain" description="N-acetyltransferase" evidence="1">
    <location>
        <begin position="18"/>
        <end position="179"/>
    </location>
</feature>
<dbReference type="PROSITE" id="PS51186">
    <property type="entry name" value="GNAT"/>
    <property type="match status" value="1"/>
</dbReference>
<dbReference type="EMBL" id="LT559118">
    <property type="protein sequence ID" value="SBO94207.1"/>
    <property type="molecule type" value="Genomic_DNA"/>
</dbReference>
<name>A0A1M4E5V5_9ACTN</name>
<organism evidence="2">
    <name type="scientific">Nonomuraea gerenzanensis</name>
    <dbReference type="NCBI Taxonomy" id="93944"/>
    <lineage>
        <taxon>Bacteria</taxon>
        <taxon>Bacillati</taxon>
        <taxon>Actinomycetota</taxon>
        <taxon>Actinomycetes</taxon>
        <taxon>Streptosporangiales</taxon>
        <taxon>Streptosporangiaceae</taxon>
        <taxon>Nonomuraea</taxon>
    </lineage>
</organism>
<evidence type="ECO:0000259" key="1">
    <source>
        <dbReference type="PROSITE" id="PS51186"/>
    </source>
</evidence>
<gene>
    <name evidence="2" type="ORF">BN4615_P3723</name>
</gene>
<evidence type="ECO:0000313" key="2">
    <source>
        <dbReference type="EMBL" id="SBO94207.1"/>
    </source>
</evidence>